<dbReference type="InterPro" id="IPR008271">
    <property type="entry name" value="Ser/Thr_kinase_AS"/>
</dbReference>
<dbReference type="Pfam" id="PF00069">
    <property type="entry name" value="Pkinase"/>
    <property type="match status" value="1"/>
</dbReference>
<feature type="non-terminal residue" evidence="2">
    <location>
        <position position="188"/>
    </location>
</feature>
<dbReference type="EMBL" id="BART01008638">
    <property type="protein sequence ID" value="GAG56008.1"/>
    <property type="molecule type" value="Genomic_DNA"/>
</dbReference>
<dbReference type="PROSITE" id="PS00108">
    <property type="entry name" value="PROTEIN_KINASE_ST"/>
    <property type="match status" value="1"/>
</dbReference>
<dbReference type="GO" id="GO:0004672">
    <property type="term" value="F:protein kinase activity"/>
    <property type="evidence" value="ECO:0007669"/>
    <property type="project" value="InterPro"/>
</dbReference>
<dbReference type="Gene3D" id="1.10.510.10">
    <property type="entry name" value="Transferase(Phosphotransferase) domain 1"/>
    <property type="match status" value="1"/>
</dbReference>
<dbReference type="GO" id="GO:0005524">
    <property type="term" value="F:ATP binding"/>
    <property type="evidence" value="ECO:0007669"/>
    <property type="project" value="InterPro"/>
</dbReference>
<organism evidence="2">
    <name type="scientific">marine sediment metagenome</name>
    <dbReference type="NCBI Taxonomy" id="412755"/>
    <lineage>
        <taxon>unclassified sequences</taxon>
        <taxon>metagenomes</taxon>
        <taxon>ecological metagenomes</taxon>
    </lineage>
</organism>
<name>X0Z6M6_9ZZZZ</name>
<gene>
    <name evidence="2" type="ORF">S01H4_19371</name>
</gene>
<evidence type="ECO:0000313" key="2">
    <source>
        <dbReference type="EMBL" id="GAG56008.1"/>
    </source>
</evidence>
<reference evidence="2" key="1">
    <citation type="journal article" date="2014" name="Front. Microbiol.">
        <title>High frequency of phylogenetically diverse reductive dehalogenase-homologous genes in deep subseafloor sedimentary metagenomes.</title>
        <authorList>
            <person name="Kawai M."/>
            <person name="Futagami T."/>
            <person name="Toyoda A."/>
            <person name="Takaki Y."/>
            <person name="Nishi S."/>
            <person name="Hori S."/>
            <person name="Arai W."/>
            <person name="Tsubouchi T."/>
            <person name="Morono Y."/>
            <person name="Uchiyama I."/>
            <person name="Ito T."/>
            <person name="Fujiyama A."/>
            <person name="Inagaki F."/>
            <person name="Takami H."/>
        </authorList>
    </citation>
    <scope>NUCLEOTIDE SEQUENCE</scope>
    <source>
        <strain evidence="2">Expedition CK06-06</strain>
    </source>
</reference>
<feature type="domain" description="Protein kinase" evidence="1">
    <location>
        <begin position="1"/>
        <end position="188"/>
    </location>
</feature>
<dbReference type="PANTHER" id="PTHR44167">
    <property type="entry name" value="OVARIAN-SPECIFIC SERINE/THREONINE-PROTEIN KINASE LOK-RELATED"/>
    <property type="match status" value="1"/>
</dbReference>
<sequence>MGKIGKYKILQELTPHGRRDTNVYKVSLQSHNYVIKTFPKKKSKYAKKEFDILIKLKNINGIVNVLDIFEWNDRICLLEDYVDGINLANYIKTYGGVSEPGKIINRLANIFSEMHEYGIVHRDIKPANIIIMTNNNLPIVIDFDNALRIEDYDGQRTDVTGTPYHMAPELGAYYNKGWMLRDYDWIKA</sequence>
<dbReference type="AlphaFoldDB" id="X0Z6M6"/>
<comment type="caution">
    <text evidence="2">The sequence shown here is derived from an EMBL/GenBank/DDBJ whole genome shotgun (WGS) entry which is preliminary data.</text>
</comment>
<accession>X0Z6M6</accession>
<dbReference type="SUPFAM" id="SSF56112">
    <property type="entry name" value="Protein kinase-like (PK-like)"/>
    <property type="match status" value="1"/>
</dbReference>
<dbReference type="PANTHER" id="PTHR44167:SF24">
    <property type="entry name" value="SERINE_THREONINE-PROTEIN KINASE CHK2"/>
    <property type="match status" value="1"/>
</dbReference>
<evidence type="ECO:0000259" key="1">
    <source>
        <dbReference type="PROSITE" id="PS50011"/>
    </source>
</evidence>
<dbReference type="InterPro" id="IPR011009">
    <property type="entry name" value="Kinase-like_dom_sf"/>
</dbReference>
<dbReference type="PROSITE" id="PS50011">
    <property type="entry name" value="PROTEIN_KINASE_DOM"/>
    <property type="match status" value="1"/>
</dbReference>
<dbReference type="SMART" id="SM00220">
    <property type="entry name" value="S_TKc"/>
    <property type="match status" value="1"/>
</dbReference>
<proteinExistence type="predicted"/>
<dbReference type="InterPro" id="IPR000719">
    <property type="entry name" value="Prot_kinase_dom"/>
</dbReference>
<protein>
    <recommendedName>
        <fullName evidence="1">Protein kinase domain-containing protein</fullName>
    </recommendedName>
</protein>